<keyword evidence="2 3" id="KW-0378">Hydrolase</keyword>
<protein>
    <submittedName>
        <fullName evidence="5">Acyl-CoA hydrolase</fullName>
    </submittedName>
</protein>
<dbReference type="InterPro" id="IPR029069">
    <property type="entry name" value="HotDog_dom_sf"/>
</dbReference>
<sequence length="321" mass="34455">MQVRGALSLEFTAEGYTHPSGTVGAGTVITWIDKAGYAVAASWAGTYVRASYVGNMQFENPVPVDTRAVVQARVVHTEGPYVHVQARLIMPSLPGADGGPMVCTECLLVYAAEEGGHLVDAPAWIPETEAQRMRDEQANSAKVLRTTIEQGMNALPFPEEAGPNDELVKLCFIAGADETTIGSTIRASAIMRWIDEAAAICAARWSGSENVVAAFAGGVRFLENIEVGNVVTVDALLVHTSPRAMHVALRVYAARRHERDPKIVAHSLAVMVVPGDGRAQPVRQWEPESEWSASLEAAAVELVRLRSEAGATWTSGQQREA</sequence>
<dbReference type="CDD" id="cd03442">
    <property type="entry name" value="BFIT_BACH"/>
    <property type="match status" value="1"/>
</dbReference>
<dbReference type="PROSITE" id="PS51770">
    <property type="entry name" value="HOTDOG_ACOT"/>
    <property type="match status" value="2"/>
</dbReference>
<proteinExistence type="inferred from homology"/>
<dbReference type="PANTHER" id="PTHR11049">
    <property type="entry name" value="ACYL COENZYME A THIOESTER HYDROLASE"/>
    <property type="match status" value="1"/>
</dbReference>
<dbReference type="Gene3D" id="3.10.129.10">
    <property type="entry name" value="Hotdog Thioesterase"/>
    <property type="match status" value="2"/>
</dbReference>
<accession>A0ABY2JZH7</accession>
<reference evidence="5 6" key="1">
    <citation type="submission" date="2019-03" db="EMBL/GenBank/DDBJ databases">
        <title>Reclassification of Micrococcus aloeverae and Micrococcus yunnanensis as later heterotypic synonyms of Micrococcus luteus.</title>
        <authorList>
            <person name="Huang C.-H."/>
        </authorList>
    </citation>
    <scope>NUCLEOTIDE SEQUENCE [LARGE SCALE GENOMIC DNA]</scope>
    <source>
        <strain evidence="5 6">BCRC 12151</strain>
    </source>
</reference>
<organism evidence="5 6">
    <name type="scientific">Micrococcus lylae</name>
    <dbReference type="NCBI Taxonomy" id="1273"/>
    <lineage>
        <taxon>Bacteria</taxon>
        <taxon>Bacillati</taxon>
        <taxon>Actinomycetota</taxon>
        <taxon>Actinomycetes</taxon>
        <taxon>Micrococcales</taxon>
        <taxon>Micrococcaceae</taxon>
        <taxon>Micrococcus</taxon>
    </lineage>
</organism>
<evidence type="ECO:0000256" key="1">
    <source>
        <dbReference type="ARBA" id="ARBA00010458"/>
    </source>
</evidence>
<name>A0ABY2JZH7_9MICC</name>
<evidence type="ECO:0000256" key="2">
    <source>
        <dbReference type="ARBA" id="ARBA00022801"/>
    </source>
</evidence>
<dbReference type="Pfam" id="PF03061">
    <property type="entry name" value="4HBT"/>
    <property type="match status" value="2"/>
</dbReference>
<gene>
    <name evidence="5" type="ORF">E4A49_06390</name>
</gene>
<evidence type="ECO:0000259" key="4">
    <source>
        <dbReference type="PROSITE" id="PS51770"/>
    </source>
</evidence>
<feature type="domain" description="HotDog ACOT-type" evidence="4">
    <location>
        <begin position="1"/>
        <end position="116"/>
    </location>
</feature>
<dbReference type="RefSeq" id="WP_067190394.1">
    <property type="nucleotide sequence ID" value="NZ_CP126965.1"/>
</dbReference>
<evidence type="ECO:0000256" key="3">
    <source>
        <dbReference type="PROSITE-ProRule" id="PRU01106"/>
    </source>
</evidence>
<dbReference type="EMBL" id="SPKT01000010">
    <property type="protein sequence ID" value="TFH99270.1"/>
    <property type="molecule type" value="Genomic_DNA"/>
</dbReference>
<evidence type="ECO:0000313" key="5">
    <source>
        <dbReference type="EMBL" id="TFH99270.1"/>
    </source>
</evidence>
<dbReference type="SUPFAM" id="SSF54637">
    <property type="entry name" value="Thioesterase/thiol ester dehydrase-isomerase"/>
    <property type="match status" value="2"/>
</dbReference>
<comment type="similarity">
    <text evidence="1">Belongs to the acyl coenzyme A hydrolase family.</text>
</comment>
<dbReference type="GO" id="GO:0016787">
    <property type="term" value="F:hydrolase activity"/>
    <property type="evidence" value="ECO:0007669"/>
    <property type="project" value="UniProtKB-KW"/>
</dbReference>
<feature type="domain" description="HotDog ACOT-type" evidence="4">
    <location>
        <begin position="164"/>
        <end position="277"/>
    </location>
</feature>
<dbReference type="Proteomes" id="UP000297477">
    <property type="component" value="Unassembled WGS sequence"/>
</dbReference>
<keyword evidence="6" id="KW-1185">Reference proteome</keyword>
<dbReference type="InterPro" id="IPR006683">
    <property type="entry name" value="Thioestr_dom"/>
</dbReference>
<dbReference type="PANTHER" id="PTHR11049:SF16">
    <property type="entry name" value="PROTEIN VDLD"/>
    <property type="match status" value="1"/>
</dbReference>
<comment type="caution">
    <text evidence="5">The sequence shown here is derived from an EMBL/GenBank/DDBJ whole genome shotgun (WGS) entry which is preliminary data.</text>
</comment>
<dbReference type="InterPro" id="IPR033120">
    <property type="entry name" value="HOTDOG_ACOT"/>
</dbReference>
<dbReference type="InterPro" id="IPR040170">
    <property type="entry name" value="Cytosol_ACT"/>
</dbReference>
<evidence type="ECO:0000313" key="6">
    <source>
        <dbReference type="Proteomes" id="UP000297477"/>
    </source>
</evidence>